<dbReference type="RefSeq" id="WP_163476083.1">
    <property type="nucleotide sequence ID" value="NZ_JAAGWE010000012.1"/>
</dbReference>
<name>A0A6P0GF87_9ACTN</name>
<reference evidence="1 2" key="1">
    <citation type="submission" date="2019-12" db="EMBL/GenBank/DDBJ databases">
        <title>WGS of CPCC 203550 I12A-02606.</title>
        <authorList>
            <person name="Jiang Z."/>
        </authorList>
    </citation>
    <scope>NUCLEOTIDE SEQUENCE [LARGE SCALE GENOMIC DNA]</scope>
    <source>
        <strain evidence="1 2">I12A-02606</strain>
    </source>
</reference>
<accession>A0A6P0GF87</accession>
<evidence type="ECO:0000313" key="1">
    <source>
        <dbReference type="EMBL" id="NEM05928.1"/>
    </source>
</evidence>
<comment type="caution">
    <text evidence="1">The sequence shown here is derived from an EMBL/GenBank/DDBJ whole genome shotgun (WGS) entry which is preliminary data.</text>
</comment>
<organism evidence="1 2">
    <name type="scientific">Geodermatophilus normandii</name>
    <dbReference type="NCBI Taxonomy" id="1137989"/>
    <lineage>
        <taxon>Bacteria</taxon>
        <taxon>Bacillati</taxon>
        <taxon>Actinomycetota</taxon>
        <taxon>Actinomycetes</taxon>
        <taxon>Geodermatophilales</taxon>
        <taxon>Geodermatophilaceae</taxon>
        <taxon>Geodermatophilus</taxon>
    </lineage>
</organism>
<gene>
    <name evidence="1" type="ORF">GCU54_07820</name>
</gene>
<evidence type="ECO:0000313" key="2">
    <source>
        <dbReference type="Proteomes" id="UP000471126"/>
    </source>
</evidence>
<dbReference type="Proteomes" id="UP000471126">
    <property type="component" value="Unassembled WGS sequence"/>
</dbReference>
<protein>
    <submittedName>
        <fullName evidence="1">Uncharacterized protein</fullName>
    </submittedName>
</protein>
<dbReference type="EMBL" id="JAAGWE010000012">
    <property type="protein sequence ID" value="NEM05928.1"/>
    <property type="molecule type" value="Genomic_DNA"/>
</dbReference>
<sequence length="142" mass="14538">MRRLAEGRGLPAGRTADARRLLAHALAGEDRVLVLGPAGVVRQALPTAALDVAGTNPHQRDVTVVSAAEGEGSLPRRWRCVVVTDADPAPGRLRAAAGAAVPGGALVVVGPAADRVVDLPGTRLERTARRGSVQVVTAQVVP</sequence>
<dbReference type="AlphaFoldDB" id="A0A6P0GF87"/>
<proteinExistence type="predicted"/>